<keyword evidence="2" id="KW-1185">Reference proteome</keyword>
<dbReference type="Proteomes" id="UP001205486">
    <property type="component" value="Unassembled WGS sequence"/>
</dbReference>
<evidence type="ECO:0000313" key="1">
    <source>
        <dbReference type="EMBL" id="MCP1997590.1"/>
    </source>
</evidence>
<reference evidence="1" key="1">
    <citation type="submission" date="2022-03" db="EMBL/GenBank/DDBJ databases">
        <title>Interactions between chemoautotrophic and heterotrophic bacteria.</title>
        <authorList>
            <person name="Santoro A."/>
        </authorList>
    </citation>
    <scope>NUCLEOTIDE SEQUENCE</scope>
    <source>
        <strain evidence="1">Nb-106</strain>
    </source>
</reference>
<organism evidence="1 2">
    <name type="scientific">Nitrobacter winogradskyi</name>
    <name type="common">Nitrobacter agilis</name>
    <dbReference type="NCBI Taxonomy" id="913"/>
    <lineage>
        <taxon>Bacteria</taxon>
        <taxon>Pseudomonadati</taxon>
        <taxon>Pseudomonadota</taxon>
        <taxon>Alphaproteobacteria</taxon>
        <taxon>Hyphomicrobiales</taxon>
        <taxon>Nitrobacteraceae</taxon>
        <taxon>Nitrobacter</taxon>
    </lineage>
</organism>
<proteinExistence type="predicted"/>
<accession>A0ACC6ACL0</accession>
<comment type="caution">
    <text evidence="1">The sequence shown here is derived from an EMBL/GenBank/DDBJ whole genome shotgun (WGS) entry which is preliminary data.</text>
</comment>
<sequence length="60" mass="6830">MLWITLGAVYLAIGAVIGLVLEDRYSRRSSAGPPSLKDYVRSACTYAFIWPILFFYGKRR</sequence>
<name>A0ACC6ACL0_NITWI</name>
<dbReference type="EMBL" id="JALJZS010000001">
    <property type="protein sequence ID" value="MCP1997590.1"/>
    <property type="molecule type" value="Genomic_DNA"/>
</dbReference>
<gene>
    <name evidence="1" type="ORF">J2S34_000012</name>
</gene>
<evidence type="ECO:0000313" key="2">
    <source>
        <dbReference type="Proteomes" id="UP001205486"/>
    </source>
</evidence>
<protein>
    <submittedName>
        <fullName evidence="1">Uncharacterized protein</fullName>
    </submittedName>
</protein>